<dbReference type="Gene3D" id="4.10.60.10">
    <property type="entry name" value="Zinc finger, CCHC-type"/>
    <property type="match status" value="1"/>
</dbReference>
<dbReference type="PANTHER" id="PTHR43674">
    <property type="entry name" value="NITRILASE C965.09-RELATED"/>
    <property type="match status" value="1"/>
</dbReference>
<evidence type="ECO:0000313" key="6">
    <source>
        <dbReference type="EMBL" id="WFD39983.1"/>
    </source>
</evidence>
<dbReference type="AlphaFoldDB" id="A0AAF0F7R5"/>
<feature type="compositionally biased region" description="Low complexity" evidence="3">
    <location>
        <begin position="696"/>
        <end position="705"/>
    </location>
</feature>
<reference evidence="6" key="1">
    <citation type="submission" date="2023-03" db="EMBL/GenBank/DDBJ databases">
        <title>Mating type loci evolution in Malassezia.</title>
        <authorList>
            <person name="Coelho M.A."/>
        </authorList>
    </citation>
    <scope>NUCLEOTIDE SEQUENCE</scope>
    <source>
        <strain evidence="6">CBS 9431</strain>
    </source>
</reference>
<evidence type="ECO:0008006" key="8">
    <source>
        <dbReference type="Google" id="ProtNLM"/>
    </source>
</evidence>
<dbReference type="GeneID" id="85226616"/>
<dbReference type="InterPro" id="IPR036526">
    <property type="entry name" value="C-N_Hydrolase_sf"/>
</dbReference>
<sequence length="738" mass="81455">MSIPVQGAFVHGAGAEEERCRLHVVLAQVYPNTSTEGVIGDVLPKLAALTKEAAVHGADVIVFPEYFLTGATHGAWHSVRKCAALEGHDVAPWVSEVADIAKENNIAIVTGSAVQHRAFGTAEEPARGLYNTTYFLDRTGTVCGIYTKRNLWHAERPVLTAATDDSHPMDEQPSLFVFETARGFSVRASMVMCWDLMFPEAFRRMTAPPSEVTEYVDLDRPGQWIGPDVVFAPTCWFADDSGPEALAWNPKCESACLNAITVCRAMENECYVLMCNAAGPPPNASGPIGLGLSSCNAPLLGCAARVEHENETLLYHTLDMRVLAAARDTFRIRYDMHDGVLRSAEEDAGDSSFVLDTGSADIPELEAEAPPEPTETSGLQLPEHVAIVADEPEPTPAEPTADGDYEQLDAAPGSRYYEAEAADDRRQKGVCPVCGEAGHDKKRCPYQQDCPQPRTAGRSRICDRCGSMSHPETSCPTLWRIYAYNTPEEYEHRRAKRARHLERRAERKAERTQRREKNRAGWAAALVEPSDESGPSDESDSDASDDDAPPPEWDPSLKWCYNCAASGHHWGDDCFLRRTNPTRPTGDPSPFSEALASSGPFSKPRKDLPVRGTPVAVPPARRRRSDGAFLPRPSLLEDMERDDDSDWFARRQALRRPPVDYDSPARGRTYDSPRRPDTPRGRDPRRPPTPGRGKPPGRSASRPRSSSPPPRRVRRGKGHRRDQDAPSPFRPQYRGGYS</sequence>
<feature type="compositionally biased region" description="Basic residues" evidence="3">
    <location>
        <begin position="493"/>
        <end position="502"/>
    </location>
</feature>
<evidence type="ECO:0000313" key="7">
    <source>
        <dbReference type="Proteomes" id="UP001217754"/>
    </source>
</evidence>
<keyword evidence="2" id="KW-0863">Zinc-finger</keyword>
<dbReference type="CDD" id="cd07197">
    <property type="entry name" value="nitrilase"/>
    <property type="match status" value="1"/>
</dbReference>
<evidence type="ECO:0000256" key="2">
    <source>
        <dbReference type="PROSITE-ProRule" id="PRU00047"/>
    </source>
</evidence>
<dbReference type="InterPro" id="IPR050345">
    <property type="entry name" value="Aliph_Amidase/BUP"/>
</dbReference>
<evidence type="ECO:0000259" key="5">
    <source>
        <dbReference type="PROSITE" id="PS50263"/>
    </source>
</evidence>
<feature type="compositionally biased region" description="Basic residues" evidence="3">
    <location>
        <begin position="711"/>
        <end position="720"/>
    </location>
</feature>
<evidence type="ECO:0000256" key="1">
    <source>
        <dbReference type="ARBA" id="ARBA00022801"/>
    </source>
</evidence>
<feature type="domain" description="CCHC-type" evidence="4">
    <location>
        <begin position="431"/>
        <end position="445"/>
    </location>
</feature>
<dbReference type="PROSITE" id="PS50158">
    <property type="entry name" value="ZF_CCHC"/>
    <property type="match status" value="1"/>
</dbReference>
<name>A0AAF0F7R5_9BASI</name>
<dbReference type="GO" id="GO:0003676">
    <property type="term" value="F:nucleic acid binding"/>
    <property type="evidence" value="ECO:0007669"/>
    <property type="project" value="InterPro"/>
</dbReference>
<feature type="compositionally biased region" description="Basic and acidic residues" evidence="3">
    <location>
        <begin position="657"/>
        <end position="686"/>
    </location>
</feature>
<feature type="compositionally biased region" description="Acidic residues" evidence="3">
    <location>
        <begin position="637"/>
        <end position="646"/>
    </location>
</feature>
<feature type="compositionally biased region" description="Low complexity" evidence="3">
    <location>
        <begin position="610"/>
        <end position="619"/>
    </location>
</feature>
<feature type="region of interest" description="Disordered" evidence="3">
    <location>
        <begin position="574"/>
        <end position="738"/>
    </location>
</feature>
<feature type="domain" description="CN hydrolase" evidence="5">
    <location>
        <begin position="24"/>
        <end position="320"/>
    </location>
</feature>
<dbReference type="Gene3D" id="3.60.110.10">
    <property type="entry name" value="Carbon-nitrogen hydrolase"/>
    <property type="match status" value="1"/>
</dbReference>
<dbReference type="PANTHER" id="PTHR43674:SF16">
    <property type="entry name" value="CARBON-NITROGEN FAMILY, PUTATIVE (AFU_ORTHOLOGUE AFUA_5G02350)-RELATED"/>
    <property type="match status" value="1"/>
</dbReference>
<organism evidence="6 7">
    <name type="scientific">Malassezia japonica</name>
    <dbReference type="NCBI Taxonomy" id="223818"/>
    <lineage>
        <taxon>Eukaryota</taxon>
        <taxon>Fungi</taxon>
        <taxon>Dikarya</taxon>
        <taxon>Basidiomycota</taxon>
        <taxon>Ustilaginomycotina</taxon>
        <taxon>Malasseziomycetes</taxon>
        <taxon>Malasseziales</taxon>
        <taxon>Malasseziaceae</taxon>
        <taxon>Malassezia</taxon>
    </lineage>
</organism>
<dbReference type="InterPro" id="IPR001878">
    <property type="entry name" value="Znf_CCHC"/>
</dbReference>
<feature type="compositionally biased region" description="Basic and acidic residues" evidence="3">
    <location>
        <begin position="503"/>
        <end position="519"/>
    </location>
</feature>
<keyword evidence="1" id="KW-0378">Hydrolase</keyword>
<feature type="compositionally biased region" description="Acidic residues" evidence="3">
    <location>
        <begin position="529"/>
        <end position="549"/>
    </location>
</feature>
<evidence type="ECO:0000256" key="3">
    <source>
        <dbReference type="SAM" id="MobiDB-lite"/>
    </source>
</evidence>
<protein>
    <recommendedName>
        <fullName evidence="8">CN hydrolase domain-containing protein</fullName>
    </recommendedName>
</protein>
<dbReference type="RefSeq" id="XP_060122880.1">
    <property type="nucleotide sequence ID" value="XM_060266897.1"/>
</dbReference>
<dbReference type="InterPro" id="IPR003010">
    <property type="entry name" value="C-N_Hydrolase"/>
</dbReference>
<dbReference type="EMBL" id="CP119962">
    <property type="protein sequence ID" value="WFD39983.1"/>
    <property type="molecule type" value="Genomic_DNA"/>
</dbReference>
<evidence type="ECO:0000259" key="4">
    <source>
        <dbReference type="PROSITE" id="PS50158"/>
    </source>
</evidence>
<dbReference type="GO" id="GO:0008270">
    <property type="term" value="F:zinc ion binding"/>
    <property type="evidence" value="ECO:0007669"/>
    <property type="project" value="UniProtKB-KW"/>
</dbReference>
<feature type="region of interest" description="Disordered" evidence="3">
    <location>
        <begin position="491"/>
        <end position="553"/>
    </location>
</feature>
<proteinExistence type="predicted"/>
<dbReference type="SUPFAM" id="SSF56317">
    <property type="entry name" value="Carbon-nitrogen hydrolase"/>
    <property type="match status" value="1"/>
</dbReference>
<keyword evidence="2" id="KW-0862">Zinc</keyword>
<dbReference type="PROSITE" id="PS50263">
    <property type="entry name" value="CN_HYDROLASE"/>
    <property type="match status" value="1"/>
</dbReference>
<dbReference type="GO" id="GO:0016811">
    <property type="term" value="F:hydrolase activity, acting on carbon-nitrogen (but not peptide) bonds, in linear amides"/>
    <property type="evidence" value="ECO:0007669"/>
    <property type="project" value="TreeGrafter"/>
</dbReference>
<accession>A0AAF0F7R5</accession>
<keyword evidence="2" id="KW-0479">Metal-binding</keyword>
<dbReference type="Proteomes" id="UP001217754">
    <property type="component" value="Chromosome 5"/>
</dbReference>
<keyword evidence="7" id="KW-1185">Reference proteome</keyword>
<gene>
    <name evidence="6" type="ORF">MJAP1_002965</name>
</gene>
<dbReference type="Pfam" id="PF00795">
    <property type="entry name" value="CN_hydrolase"/>
    <property type="match status" value="1"/>
</dbReference>